<dbReference type="Gene3D" id="2.40.110.10">
    <property type="entry name" value="Butyryl-CoA Dehydrogenase, subunit A, domain 2"/>
    <property type="match status" value="1"/>
</dbReference>
<keyword evidence="10" id="KW-1185">Reference proteome</keyword>
<feature type="domain" description="Acyl-CoA oxidase/dehydrogenase middle" evidence="7">
    <location>
        <begin position="121"/>
        <end position="235"/>
    </location>
</feature>
<keyword evidence="5" id="KW-0560">Oxidoreductase</keyword>
<dbReference type="AlphaFoldDB" id="A0A6F8YW28"/>
<dbReference type="PROSITE" id="PS00072">
    <property type="entry name" value="ACYL_COA_DH_1"/>
    <property type="match status" value="1"/>
</dbReference>
<dbReference type="InterPro" id="IPR013786">
    <property type="entry name" value="AcylCoA_DH/ox_N"/>
</dbReference>
<organism evidence="9 10">
    <name type="scientific">Phytohabitans suffuscus</name>
    <dbReference type="NCBI Taxonomy" id="624315"/>
    <lineage>
        <taxon>Bacteria</taxon>
        <taxon>Bacillati</taxon>
        <taxon>Actinomycetota</taxon>
        <taxon>Actinomycetes</taxon>
        <taxon>Micromonosporales</taxon>
        <taxon>Micromonosporaceae</taxon>
    </lineage>
</organism>
<evidence type="ECO:0000256" key="4">
    <source>
        <dbReference type="ARBA" id="ARBA00022827"/>
    </source>
</evidence>
<dbReference type="Pfam" id="PF02771">
    <property type="entry name" value="Acyl-CoA_dh_N"/>
    <property type="match status" value="1"/>
</dbReference>
<dbReference type="PANTHER" id="PTHR43884:SF12">
    <property type="entry name" value="ISOVALERYL-COA DEHYDROGENASE, MITOCHONDRIAL-RELATED"/>
    <property type="match status" value="1"/>
</dbReference>
<evidence type="ECO:0000259" key="7">
    <source>
        <dbReference type="Pfam" id="PF02770"/>
    </source>
</evidence>
<dbReference type="InterPro" id="IPR006089">
    <property type="entry name" value="Acyl-CoA_DH_CS"/>
</dbReference>
<evidence type="ECO:0000256" key="5">
    <source>
        <dbReference type="RuleBase" id="RU362125"/>
    </source>
</evidence>
<evidence type="ECO:0000256" key="3">
    <source>
        <dbReference type="ARBA" id="ARBA00022630"/>
    </source>
</evidence>
<dbReference type="InterPro" id="IPR009100">
    <property type="entry name" value="AcylCoA_DH/oxidase_NM_dom_sf"/>
</dbReference>
<dbReference type="PIRSF" id="PIRSF016578">
    <property type="entry name" value="HsaA"/>
    <property type="match status" value="1"/>
</dbReference>
<dbReference type="Pfam" id="PF02770">
    <property type="entry name" value="Acyl-CoA_dh_M"/>
    <property type="match status" value="1"/>
</dbReference>
<dbReference type="FunFam" id="1.20.140.10:FF:000004">
    <property type="entry name" value="Acyl-CoA dehydrogenase FadE25"/>
    <property type="match status" value="1"/>
</dbReference>
<evidence type="ECO:0000313" key="9">
    <source>
        <dbReference type="EMBL" id="BCB90347.1"/>
    </source>
</evidence>
<dbReference type="Proteomes" id="UP000503011">
    <property type="component" value="Chromosome"/>
</dbReference>
<proteinExistence type="inferred from homology"/>
<dbReference type="EMBL" id="AP022871">
    <property type="protein sequence ID" value="BCB90347.1"/>
    <property type="molecule type" value="Genomic_DNA"/>
</dbReference>
<comment type="similarity">
    <text evidence="2 5">Belongs to the acyl-CoA dehydrogenase family.</text>
</comment>
<feature type="domain" description="Acyl-CoA dehydrogenase/oxidase C-terminal" evidence="6">
    <location>
        <begin position="249"/>
        <end position="397"/>
    </location>
</feature>
<evidence type="ECO:0000256" key="2">
    <source>
        <dbReference type="ARBA" id="ARBA00009347"/>
    </source>
</evidence>
<accession>A0A6F8YW28</accession>
<dbReference type="Gene3D" id="1.20.140.10">
    <property type="entry name" value="Butyryl-CoA Dehydrogenase, subunit A, domain 3"/>
    <property type="match status" value="1"/>
</dbReference>
<evidence type="ECO:0000259" key="8">
    <source>
        <dbReference type="Pfam" id="PF02771"/>
    </source>
</evidence>
<reference evidence="9 10" key="1">
    <citation type="submission" date="2020-03" db="EMBL/GenBank/DDBJ databases">
        <title>Whole genome shotgun sequence of Phytohabitans suffuscus NBRC 105367.</title>
        <authorList>
            <person name="Komaki H."/>
            <person name="Tamura T."/>
        </authorList>
    </citation>
    <scope>NUCLEOTIDE SEQUENCE [LARGE SCALE GENOMIC DNA]</scope>
    <source>
        <strain evidence="9 10">NBRC 105367</strain>
    </source>
</reference>
<evidence type="ECO:0000256" key="1">
    <source>
        <dbReference type="ARBA" id="ARBA00001974"/>
    </source>
</evidence>
<sequence>MDRLLPTPEAYELLELARELADGELARRVDDFEARGEFPREVIRVLGRAGLLGLPYPEEVGGAGQPYEVYLQVVELLASRWLAVAEAVSVHTLSCFPVYAHGGEQLRKLLPDMLGGELLGAYCLSEPQGGSDAASLATRAVLEGETYVVTGTKAWITHAGHADFYNVFCRTGVPDGGGSRRPGRSASGASAIRYSPGPNGISCLLADAATAGIVPQAPERTMGLRSSPVAQIAFDGARVPADRLVGAAGGGFRIAMEALDSGRLGIAACAVGLAQGALDHAVGYAREREQFGRSILDFQGIRFMLADAATGIAAARALVLAAARLKDAGRPYAAEAAKAKLFATDTAMRVTTDAVQVLGGYGYVTDHPVERYMREAKVLQIVEGTNQIQRLVIAKSL</sequence>
<comment type="cofactor">
    <cofactor evidence="1 5">
        <name>FAD</name>
        <dbReference type="ChEBI" id="CHEBI:57692"/>
    </cofactor>
</comment>
<name>A0A6F8YW28_9ACTN</name>
<dbReference type="GO" id="GO:0003995">
    <property type="term" value="F:acyl-CoA dehydrogenase activity"/>
    <property type="evidence" value="ECO:0007669"/>
    <property type="project" value="InterPro"/>
</dbReference>
<dbReference type="SUPFAM" id="SSF56645">
    <property type="entry name" value="Acyl-CoA dehydrogenase NM domain-like"/>
    <property type="match status" value="1"/>
</dbReference>
<dbReference type="Pfam" id="PF00441">
    <property type="entry name" value="Acyl-CoA_dh_1"/>
    <property type="match status" value="1"/>
</dbReference>
<keyword evidence="4 5" id="KW-0274">FAD</keyword>
<dbReference type="InterPro" id="IPR009075">
    <property type="entry name" value="AcylCo_DH/oxidase_C"/>
</dbReference>
<dbReference type="InterPro" id="IPR046373">
    <property type="entry name" value="Acyl-CoA_Oxase/DH_mid-dom_sf"/>
</dbReference>
<dbReference type="SUPFAM" id="SSF47203">
    <property type="entry name" value="Acyl-CoA dehydrogenase C-terminal domain-like"/>
    <property type="match status" value="1"/>
</dbReference>
<keyword evidence="3 5" id="KW-0285">Flavoprotein</keyword>
<reference evidence="9 10" key="2">
    <citation type="submission" date="2020-03" db="EMBL/GenBank/DDBJ databases">
        <authorList>
            <person name="Ichikawa N."/>
            <person name="Kimura A."/>
            <person name="Kitahashi Y."/>
            <person name="Uohara A."/>
        </authorList>
    </citation>
    <scope>NUCLEOTIDE SEQUENCE [LARGE SCALE GENOMIC DNA]</scope>
    <source>
        <strain evidence="9 10">NBRC 105367</strain>
    </source>
</reference>
<evidence type="ECO:0000259" key="6">
    <source>
        <dbReference type="Pfam" id="PF00441"/>
    </source>
</evidence>
<dbReference type="KEGG" id="psuu:Psuf_076600"/>
<dbReference type="InterPro" id="IPR006091">
    <property type="entry name" value="Acyl-CoA_Oxase/DH_mid-dom"/>
</dbReference>
<dbReference type="InterPro" id="IPR037069">
    <property type="entry name" value="AcylCoA_DH/ox_N_sf"/>
</dbReference>
<dbReference type="PROSITE" id="PS00073">
    <property type="entry name" value="ACYL_COA_DH_2"/>
    <property type="match status" value="1"/>
</dbReference>
<feature type="domain" description="Acyl-CoA dehydrogenase/oxidase N-terminal" evidence="8">
    <location>
        <begin position="7"/>
        <end position="117"/>
    </location>
</feature>
<evidence type="ECO:0000313" key="10">
    <source>
        <dbReference type="Proteomes" id="UP000503011"/>
    </source>
</evidence>
<dbReference type="PANTHER" id="PTHR43884">
    <property type="entry name" value="ACYL-COA DEHYDROGENASE"/>
    <property type="match status" value="1"/>
</dbReference>
<dbReference type="InterPro" id="IPR036250">
    <property type="entry name" value="AcylCo_DH-like_C"/>
</dbReference>
<dbReference type="GO" id="GO:0050660">
    <property type="term" value="F:flavin adenine dinucleotide binding"/>
    <property type="evidence" value="ECO:0007669"/>
    <property type="project" value="InterPro"/>
</dbReference>
<protein>
    <submittedName>
        <fullName evidence="9">Acyl-CoA dehydrogenase</fullName>
    </submittedName>
</protein>
<dbReference type="Gene3D" id="1.10.540.10">
    <property type="entry name" value="Acyl-CoA dehydrogenase/oxidase, N-terminal domain"/>
    <property type="match status" value="1"/>
</dbReference>
<gene>
    <name evidence="9" type="ORF">Psuf_076600</name>
</gene>
<dbReference type="RefSeq" id="WP_173162624.1">
    <property type="nucleotide sequence ID" value="NZ_AP022871.1"/>
</dbReference>